<dbReference type="eggNOG" id="COG4636">
    <property type="taxonomic scope" value="Bacteria"/>
</dbReference>
<proteinExistence type="predicted"/>
<evidence type="ECO:0000259" key="1">
    <source>
        <dbReference type="Pfam" id="PF05685"/>
    </source>
</evidence>
<dbReference type="PANTHER" id="PTHR35400">
    <property type="entry name" value="SLR1083 PROTEIN"/>
    <property type="match status" value="1"/>
</dbReference>
<evidence type="ECO:0000313" key="2">
    <source>
        <dbReference type="EMBL" id="AGY59216.1"/>
    </source>
</evidence>
<dbReference type="PANTHER" id="PTHR35400:SF1">
    <property type="entry name" value="SLR1083 PROTEIN"/>
    <property type="match status" value="1"/>
</dbReference>
<dbReference type="KEGG" id="glj:GKIL_2970"/>
<dbReference type="Proteomes" id="UP000017396">
    <property type="component" value="Chromosome"/>
</dbReference>
<keyword evidence="3" id="KW-1185">Reference proteome</keyword>
<dbReference type="Gene3D" id="3.90.1570.10">
    <property type="entry name" value="tt1808, chain A"/>
    <property type="match status" value="1"/>
</dbReference>
<dbReference type="CDD" id="cd06260">
    <property type="entry name" value="DUF820-like"/>
    <property type="match status" value="1"/>
</dbReference>
<organism evidence="2 3">
    <name type="scientific">Gloeobacter kilaueensis (strain ATCC BAA-2537 / CCAP 1431/1 / ULC 316 / JS1)</name>
    <dbReference type="NCBI Taxonomy" id="1183438"/>
    <lineage>
        <taxon>Bacteria</taxon>
        <taxon>Bacillati</taxon>
        <taxon>Cyanobacteriota</taxon>
        <taxon>Cyanophyceae</taxon>
        <taxon>Gloeobacterales</taxon>
        <taxon>Gloeobacteraceae</taxon>
        <taxon>Gloeobacter</taxon>
    </lineage>
</organism>
<dbReference type="RefSeq" id="WP_023174454.1">
    <property type="nucleotide sequence ID" value="NC_022600.1"/>
</dbReference>
<protein>
    <recommendedName>
        <fullName evidence="1">Putative restriction endonuclease domain-containing protein</fullName>
    </recommendedName>
</protein>
<accession>U5QJW3</accession>
<dbReference type="HOGENOM" id="CLU_076312_2_0_3"/>
<dbReference type="STRING" id="1183438.GKIL_2970"/>
<dbReference type="InterPro" id="IPR008538">
    <property type="entry name" value="Uma2"/>
</dbReference>
<dbReference type="OrthoDB" id="509866at2"/>
<gene>
    <name evidence="2" type="ORF">GKIL_2970</name>
</gene>
<dbReference type="InterPro" id="IPR011335">
    <property type="entry name" value="Restrct_endonuc-II-like"/>
</dbReference>
<sequence>MQDIKNLEGSQSRLFSASEYYRMVEADMVMQGEQWDGQRGRIVTAHAQREHLWSVDAYYRLAALGILHPEERLELINGQILTMSPQGPLHAETVELIAAYLRVALAGRFLIRNEKPVHLSDLDEPVPDLAVVEVLRYSAQHPVPDQIRLIIEVADSSLDFDRKVKSKLYARAGIQECWVVNIRQRQLHVFTQPTDLGYQSENVLTENTMTLPCLGGVSVAVSELLVPN</sequence>
<feature type="domain" description="Putative restriction endonuclease" evidence="1">
    <location>
        <begin position="56"/>
        <end position="221"/>
    </location>
</feature>
<reference evidence="2 3" key="1">
    <citation type="journal article" date="2013" name="PLoS ONE">
        <title>Cultivation and Complete Genome Sequencing of Gloeobacter kilaueensis sp. nov., from a Lava Cave in Kilauea Caldera, Hawai'i.</title>
        <authorList>
            <person name="Saw J.H."/>
            <person name="Schatz M."/>
            <person name="Brown M.V."/>
            <person name="Kunkel D.D."/>
            <person name="Foster J.S."/>
            <person name="Shick H."/>
            <person name="Christensen S."/>
            <person name="Hou S."/>
            <person name="Wan X."/>
            <person name="Donachie S.P."/>
        </authorList>
    </citation>
    <scope>NUCLEOTIDE SEQUENCE [LARGE SCALE GENOMIC DNA]</scope>
    <source>
        <strain evidence="3">JS</strain>
    </source>
</reference>
<dbReference type="EMBL" id="CP003587">
    <property type="protein sequence ID" value="AGY59216.1"/>
    <property type="molecule type" value="Genomic_DNA"/>
</dbReference>
<dbReference type="Pfam" id="PF05685">
    <property type="entry name" value="Uma2"/>
    <property type="match status" value="1"/>
</dbReference>
<dbReference type="InterPro" id="IPR012296">
    <property type="entry name" value="Nuclease_put_TT1808"/>
</dbReference>
<dbReference type="AlphaFoldDB" id="U5QJW3"/>
<dbReference type="SUPFAM" id="SSF52980">
    <property type="entry name" value="Restriction endonuclease-like"/>
    <property type="match status" value="1"/>
</dbReference>
<evidence type="ECO:0000313" key="3">
    <source>
        <dbReference type="Proteomes" id="UP000017396"/>
    </source>
</evidence>
<name>U5QJW3_GLOK1</name>